<gene>
    <name evidence="8 12" type="primary">rplE</name>
    <name evidence="12" type="ORF">IAD02_01920</name>
</gene>
<keyword evidence="4 8" id="KW-0694">RNA-binding</keyword>
<evidence type="ECO:0000256" key="5">
    <source>
        <dbReference type="ARBA" id="ARBA00022980"/>
    </source>
</evidence>
<keyword evidence="3 8" id="KW-0699">rRNA-binding</keyword>
<evidence type="ECO:0000313" key="12">
    <source>
        <dbReference type="EMBL" id="HIS70725.1"/>
    </source>
</evidence>
<dbReference type="InterPro" id="IPR031310">
    <property type="entry name" value="Ribosomal_uL5_N"/>
</dbReference>
<dbReference type="GO" id="GO:0019843">
    <property type="term" value="F:rRNA binding"/>
    <property type="evidence" value="ECO:0007669"/>
    <property type="project" value="UniProtKB-UniRule"/>
</dbReference>
<evidence type="ECO:0000256" key="3">
    <source>
        <dbReference type="ARBA" id="ARBA00022730"/>
    </source>
</evidence>
<dbReference type="GO" id="GO:1990904">
    <property type="term" value="C:ribonucleoprotein complex"/>
    <property type="evidence" value="ECO:0007669"/>
    <property type="project" value="UniProtKB-KW"/>
</dbReference>
<dbReference type="PIRSF" id="PIRSF002161">
    <property type="entry name" value="Ribosomal_L5"/>
    <property type="match status" value="1"/>
</dbReference>
<dbReference type="GO" id="GO:0006412">
    <property type="term" value="P:translation"/>
    <property type="evidence" value="ECO:0007669"/>
    <property type="project" value="UniProtKB-UniRule"/>
</dbReference>
<reference evidence="12" key="2">
    <citation type="journal article" date="2021" name="PeerJ">
        <title>Extensive microbial diversity within the chicken gut microbiome revealed by metagenomics and culture.</title>
        <authorList>
            <person name="Gilroy R."/>
            <person name="Ravi A."/>
            <person name="Getino M."/>
            <person name="Pursley I."/>
            <person name="Horton D.L."/>
            <person name="Alikhan N.F."/>
            <person name="Baker D."/>
            <person name="Gharbi K."/>
            <person name="Hall N."/>
            <person name="Watson M."/>
            <person name="Adriaenssens E.M."/>
            <person name="Foster-Nyarko E."/>
            <person name="Jarju S."/>
            <person name="Secka A."/>
            <person name="Antonio M."/>
            <person name="Oren A."/>
            <person name="Chaudhuri R.R."/>
            <person name="La Ragione R."/>
            <person name="Hildebrand F."/>
            <person name="Pallen M.J."/>
        </authorList>
    </citation>
    <scope>NUCLEOTIDE SEQUENCE</scope>
    <source>
        <strain evidence="12">ChiGjej3B3-5194</strain>
    </source>
</reference>
<dbReference type="HAMAP" id="MF_01333_B">
    <property type="entry name" value="Ribosomal_uL5_B"/>
    <property type="match status" value="1"/>
</dbReference>
<evidence type="ECO:0000256" key="9">
    <source>
        <dbReference type="RuleBase" id="RU003930"/>
    </source>
</evidence>
<name>A0A9D1FG10_9PROT</name>
<accession>A0A9D1FG10</accession>
<dbReference type="PANTHER" id="PTHR11994">
    <property type="entry name" value="60S RIBOSOMAL PROTEIN L11-RELATED"/>
    <property type="match status" value="1"/>
</dbReference>
<comment type="similarity">
    <text evidence="1 8 9">Belongs to the universal ribosomal protein uL5 family.</text>
</comment>
<evidence type="ECO:0000256" key="8">
    <source>
        <dbReference type="HAMAP-Rule" id="MF_01333"/>
    </source>
</evidence>
<dbReference type="Gene3D" id="3.30.1440.10">
    <property type="match status" value="1"/>
</dbReference>
<dbReference type="EMBL" id="DVJI01000009">
    <property type="protein sequence ID" value="HIS70725.1"/>
    <property type="molecule type" value="Genomic_DNA"/>
</dbReference>
<keyword evidence="6 8" id="KW-0687">Ribonucleoprotein</keyword>
<dbReference type="Pfam" id="PF00673">
    <property type="entry name" value="Ribosomal_L5_C"/>
    <property type="match status" value="1"/>
</dbReference>
<evidence type="ECO:0000256" key="7">
    <source>
        <dbReference type="ARBA" id="ARBA00035245"/>
    </source>
</evidence>
<comment type="subunit">
    <text evidence="8">Part of the 50S ribosomal subunit; part of the 5S rRNA/L5/L18/L25 subcomplex. Contacts the 5S rRNA and the P site tRNA. Forms a bridge to the 30S subunit in the 70S ribosome.</text>
</comment>
<proteinExistence type="inferred from homology"/>
<evidence type="ECO:0000256" key="4">
    <source>
        <dbReference type="ARBA" id="ARBA00022884"/>
    </source>
</evidence>
<organism evidence="12 13">
    <name type="scientific">Candidatus Enterousia intestinigallinarum</name>
    <dbReference type="NCBI Taxonomy" id="2840790"/>
    <lineage>
        <taxon>Bacteria</taxon>
        <taxon>Pseudomonadati</taxon>
        <taxon>Pseudomonadota</taxon>
        <taxon>Alphaproteobacteria</taxon>
        <taxon>Candidatus Enterousia</taxon>
    </lineage>
</organism>
<dbReference type="InterPro" id="IPR031309">
    <property type="entry name" value="Ribosomal_uL5_C"/>
</dbReference>
<dbReference type="GO" id="GO:0003735">
    <property type="term" value="F:structural constituent of ribosome"/>
    <property type="evidence" value="ECO:0007669"/>
    <property type="project" value="InterPro"/>
</dbReference>
<dbReference type="InterPro" id="IPR022803">
    <property type="entry name" value="Ribosomal_uL5_dom_sf"/>
</dbReference>
<dbReference type="InterPro" id="IPR002132">
    <property type="entry name" value="Ribosomal_uL5"/>
</dbReference>
<dbReference type="SUPFAM" id="SSF55282">
    <property type="entry name" value="RL5-like"/>
    <property type="match status" value="1"/>
</dbReference>
<dbReference type="NCBIfam" id="NF000585">
    <property type="entry name" value="PRK00010.1"/>
    <property type="match status" value="1"/>
</dbReference>
<protein>
    <recommendedName>
        <fullName evidence="7 8">Large ribosomal subunit protein uL5</fullName>
    </recommendedName>
</protein>
<evidence type="ECO:0000259" key="11">
    <source>
        <dbReference type="Pfam" id="PF00673"/>
    </source>
</evidence>
<keyword evidence="5 8" id="KW-0689">Ribosomal protein</keyword>
<evidence type="ECO:0000259" key="10">
    <source>
        <dbReference type="Pfam" id="PF00281"/>
    </source>
</evidence>
<evidence type="ECO:0000256" key="6">
    <source>
        <dbReference type="ARBA" id="ARBA00023274"/>
    </source>
</evidence>
<evidence type="ECO:0000256" key="1">
    <source>
        <dbReference type="ARBA" id="ARBA00008553"/>
    </source>
</evidence>
<dbReference type="GO" id="GO:0000049">
    <property type="term" value="F:tRNA binding"/>
    <property type="evidence" value="ECO:0007669"/>
    <property type="project" value="UniProtKB-UniRule"/>
</dbReference>
<sequence length="181" mass="20225">MQSRLREIYEKQIVPELVKEFGYKNQFEVPKLTKIVLNMGVGEAVSDKKKLDSAAADLTAIAAQKSVITRAKKSIATYRLREGQPIGTKVTLRGKRMYDFLDKLITVALPRVKDFRGLSKSKFDGRGNYAFGIKEHLIFPEISVDKIDAIRGMDIVIATTAKTDDEARALLTKIGLPLVLK</sequence>
<comment type="function">
    <text evidence="8">This is 1 of the proteins that bind and probably mediate the attachment of the 5S RNA into the large ribosomal subunit, where it forms part of the central protuberance. In the 70S ribosome it contacts protein S13 of the 30S subunit (bridge B1b), connecting the 2 subunits; this bridge is implicated in subunit movement. Contacts the P site tRNA; the 5S rRNA and some of its associated proteins might help stabilize positioning of ribosome-bound tRNAs.</text>
</comment>
<comment type="caution">
    <text evidence="12">The sequence shown here is derived from an EMBL/GenBank/DDBJ whole genome shotgun (WGS) entry which is preliminary data.</text>
</comment>
<dbReference type="AlphaFoldDB" id="A0A9D1FG10"/>
<keyword evidence="2 8" id="KW-0820">tRNA-binding</keyword>
<dbReference type="FunFam" id="3.30.1440.10:FF:000001">
    <property type="entry name" value="50S ribosomal protein L5"/>
    <property type="match status" value="1"/>
</dbReference>
<evidence type="ECO:0000256" key="2">
    <source>
        <dbReference type="ARBA" id="ARBA00022555"/>
    </source>
</evidence>
<feature type="domain" description="Large ribosomal subunit protein uL5 N-terminal" evidence="10">
    <location>
        <begin position="25"/>
        <end position="81"/>
    </location>
</feature>
<dbReference type="Pfam" id="PF00281">
    <property type="entry name" value="Ribosomal_L5"/>
    <property type="match status" value="1"/>
</dbReference>
<dbReference type="InterPro" id="IPR020930">
    <property type="entry name" value="Ribosomal_uL5_bac-type"/>
</dbReference>
<dbReference type="Proteomes" id="UP000886742">
    <property type="component" value="Unassembled WGS sequence"/>
</dbReference>
<dbReference type="GO" id="GO:0005840">
    <property type="term" value="C:ribosome"/>
    <property type="evidence" value="ECO:0007669"/>
    <property type="project" value="UniProtKB-KW"/>
</dbReference>
<feature type="domain" description="Large ribosomal subunit protein uL5 C-terminal" evidence="11">
    <location>
        <begin position="85"/>
        <end position="177"/>
    </location>
</feature>
<reference evidence="12" key="1">
    <citation type="submission" date="2020-10" db="EMBL/GenBank/DDBJ databases">
        <authorList>
            <person name="Gilroy R."/>
        </authorList>
    </citation>
    <scope>NUCLEOTIDE SEQUENCE</scope>
    <source>
        <strain evidence="12">ChiGjej3B3-5194</strain>
    </source>
</reference>
<evidence type="ECO:0000313" key="13">
    <source>
        <dbReference type="Proteomes" id="UP000886742"/>
    </source>
</evidence>